<dbReference type="Pfam" id="PF05013">
    <property type="entry name" value="FGase"/>
    <property type="match status" value="1"/>
</dbReference>
<gene>
    <name evidence="1" type="ORF">IOD40_19020</name>
</gene>
<dbReference type="InterPro" id="IPR007709">
    <property type="entry name" value="N-FG_amidohydro"/>
</dbReference>
<sequence length="281" mass="31003">MSGTYDIIEAEGTALPILYDSPHSGTQRPADWAPLASDADLATSWDAWVDELFAAAPRHGATLLRAHFPRSFIDLNRARDDIDPALIEGDLPFPLRPTRKSEVGMGLLRRLALPGVENYDRPLPAATVLRWIETYYDSYHDALRARIEAMHAVHGLVRHIDCHSMKSVGNAMNDDAGCARPDFVISDRDGETSDPAFTALVADAFRDLGYSAQINDPYKGAHLVAHYGDPARNIFSVQIEVNRGIYMHEKALEKSGRFAQVQADIGTVIARISALVRQELA</sequence>
<accession>A0ABS0SJB2</accession>
<name>A0ABS0SJB2_9HYPH</name>
<dbReference type="Gene3D" id="3.40.630.40">
    <property type="entry name" value="Zn-dependent exopeptidases"/>
    <property type="match status" value="1"/>
</dbReference>
<dbReference type="Proteomes" id="UP000601789">
    <property type="component" value="Unassembled WGS sequence"/>
</dbReference>
<dbReference type="RefSeq" id="WP_198478284.1">
    <property type="nucleotide sequence ID" value="NZ_JADGMQ010000022.1"/>
</dbReference>
<dbReference type="SUPFAM" id="SSF53187">
    <property type="entry name" value="Zn-dependent exopeptidases"/>
    <property type="match status" value="1"/>
</dbReference>
<keyword evidence="2" id="KW-1185">Reference proteome</keyword>
<evidence type="ECO:0000313" key="2">
    <source>
        <dbReference type="Proteomes" id="UP000601789"/>
    </source>
</evidence>
<reference evidence="1 2" key="1">
    <citation type="submission" date="2020-10" db="EMBL/GenBank/DDBJ databases">
        <title>Aquamicrobium zhengzhouensis sp. nov., a exopolysaccharide producing bacterium isolated from farmland soil.</title>
        <authorList>
            <person name="Wang X."/>
        </authorList>
    </citation>
    <scope>NUCLEOTIDE SEQUENCE [LARGE SCALE GENOMIC DNA]</scope>
    <source>
        <strain evidence="2">cd-1</strain>
    </source>
</reference>
<comment type="caution">
    <text evidence="1">The sequence shown here is derived from an EMBL/GenBank/DDBJ whole genome shotgun (WGS) entry which is preliminary data.</text>
</comment>
<proteinExistence type="predicted"/>
<evidence type="ECO:0000313" key="1">
    <source>
        <dbReference type="EMBL" id="MBI1622748.1"/>
    </source>
</evidence>
<dbReference type="EMBL" id="JADGMQ010000022">
    <property type="protein sequence ID" value="MBI1622748.1"/>
    <property type="molecule type" value="Genomic_DNA"/>
</dbReference>
<organism evidence="1 2">
    <name type="scientific">Aquamicrobium zhengzhouense</name>
    <dbReference type="NCBI Taxonomy" id="2781738"/>
    <lineage>
        <taxon>Bacteria</taxon>
        <taxon>Pseudomonadati</taxon>
        <taxon>Pseudomonadota</taxon>
        <taxon>Alphaproteobacteria</taxon>
        <taxon>Hyphomicrobiales</taxon>
        <taxon>Phyllobacteriaceae</taxon>
        <taxon>Aquamicrobium</taxon>
    </lineage>
</organism>
<protein>
    <submittedName>
        <fullName evidence="1">N-formylglutamate amidohydrolase</fullName>
    </submittedName>
</protein>